<keyword evidence="1" id="KW-0812">Transmembrane</keyword>
<feature type="transmembrane region" description="Helical" evidence="1">
    <location>
        <begin position="200"/>
        <end position="222"/>
    </location>
</feature>
<comment type="caution">
    <text evidence="2">The sequence shown here is derived from an EMBL/GenBank/DDBJ whole genome shotgun (WGS) entry which is preliminary data.</text>
</comment>
<reference evidence="2" key="1">
    <citation type="submission" date="2021-06" db="EMBL/GenBank/DDBJ databases">
        <authorList>
            <person name="Kallberg Y."/>
            <person name="Tangrot J."/>
            <person name="Rosling A."/>
        </authorList>
    </citation>
    <scope>NUCLEOTIDE SEQUENCE</scope>
    <source>
        <strain evidence="2">FL966</strain>
    </source>
</reference>
<name>A0A9N9FSL8_9GLOM</name>
<dbReference type="EMBL" id="CAJVQA010002785">
    <property type="protein sequence ID" value="CAG8557201.1"/>
    <property type="molecule type" value="Genomic_DNA"/>
</dbReference>
<keyword evidence="3" id="KW-1185">Reference proteome</keyword>
<feature type="transmembrane region" description="Helical" evidence="1">
    <location>
        <begin position="169"/>
        <end position="188"/>
    </location>
</feature>
<keyword evidence="1" id="KW-1133">Transmembrane helix</keyword>
<evidence type="ECO:0000256" key="1">
    <source>
        <dbReference type="SAM" id="Phobius"/>
    </source>
</evidence>
<evidence type="ECO:0000313" key="3">
    <source>
        <dbReference type="Proteomes" id="UP000789759"/>
    </source>
</evidence>
<evidence type="ECO:0000313" key="2">
    <source>
        <dbReference type="EMBL" id="CAG8557201.1"/>
    </source>
</evidence>
<proteinExistence type="predicted"/>
<dbReference type="OrthoDB" id="2448307at2759"/>
<dbReference type="PANTHER" id="PTHR34391:SF1">
    <property type="entry name" value="UPF0658 GOLGI APPARATUS MEMBRANE PROTEIN C1952.10C-RELATED"/>
    <property type="match status" value="1"/>
</dbReference>
<dbReference type="InterPro" id="IPR040410">
    <property type="entry name" value="UPF0658_Golgi"/>
</dbReference>
<dbReference type="Proteomes" id="UP000789759">
    <property type="component" value="Unassembled WGS sequence"/>
</dbReference>
<gene>
    <name evidence="2" type="ORF">CPELLU_LOCUS5030</name>
</gene>
<protein>
    <submittedName>
        <fullName evidence="2">16817_t:CDS:1</fullName>
    </submittedName>
</protein>
<sequence>MVVNFKKGFEKKVFNEHSLQVITITILNLTWAAYGIGQAYEVFSTIKEIQALLECVSEETEEKLLNNDLVEVINTYRHHINMEEMACVALLLLFAVGMAYIAYNLYQQFGWNNYKKIGGDPKLQCAYKNYLTFLMLLKLNLSSILLFIIPTLFLVWFDSCYNSTTIQSILIIHLSITAFVPLLEVIAYKSAAKENRIGMIIFLISWVIVTIDLVVLFVGVSIKLRSIDSFWYSGITLIDKRLNREEVIPPSPNISLPLAIMPINSILDRSEKEDTLDNRWTIDD</sequence>
<dbReference type="PANTHER" id="PTHR34391">
    <property type="entry name" value="UPF0658 GOLGI APPARATUS MEMBRANE PROTEIN C1952.10C-RELATED"/>
    <property type="match status" value="1"/>
</dbReference>
<keyword evidence="1" id="KW-0472">Membrane</keyword>
<feature type="transmembrane region" description="Helical" evidence="1">
    <location>
        <begin position="130"/>
        <end position="157"/>
    </location>
</feature>
<dbReference type="GO" id="GO:0005794">
    <property type="term" value="C:Golgi apparatus"/>
    <property type="evidence" value="ECO:0007669"/>
    <property type="project" value="TreeGrafter"/>
</dbReference>
<feature type="transmembrane region" description="Helical" evidence="1">
    <location>
        <begin position="86"/>
        <end position="106"/>
    </location>
</feature>
<accession>A0A9N9FSL8</accession>
<dbReference type="AlphaFoldDB" id="A0A9N9FSL8"/>
<organism evidence="2 3">
    <name type="scientific">Cetraspora pellucida</name>
    <dbReference type="NCBI Taxonomy" id="1433469"/>
    <lineage>
        <taxon>Eukaryota</taxon>
        <taxon>Fungi</taxon>
        <taxon>Fungi incertae sedis</taxon>
        <taxon>Mucoromycota</taxon>
        <taxon>Glomeromycotina</taxon>
        <taxon>Glomeromycetes</taxon>
        <taxon>Diversisporales</taxon>
        <taxon>Gigasporaceae</taxon>
        <taxon>Cetraspora</taxon>
    </lineage>
</organism>